<feature type="region of interest" description="Disordered" evidence="2">
    <location>
        <begin position="614"/>
        <end position="661"/>
    </location>
</feature>
<evidence type="ECO:0000313" key="5">
    <source>
        <dbReference type="Proteomes" id="UP000030101"/>
    </source>
</evidence>
<sequence>MKVLIFIFSAVTMLSCASKLGPGGGPYDDAPPVLLKSVPASGALNVNTKKFIFYFDEYITVKDASKKVIISPPQQQNPKIQAIGKRVEVILEDSLISNTTYTIDFTNSIEDNNERNALENFSHAFSTGNEIDTMEIAGVVLNARDLEPVSDVVVGIHADPRREAFRDTTFLRMSRTSDRARFVIRNMKSGSYSLFALKDNDNNYRYNSPMEAVAFFPERITTSSEPAVRQDTIFKTVKGKPVVDSTYLVKYTRYLPDDVVLRFFQSDKQRNYIVKRERRDSATIELEFNLPFLEEKDIPSIRALGLESAGTDPRTKIFTDADLYTKKATYLLTDSLYHSRDTFIVNYPSIDSLNNIIVVSDTIALRTPPKKQVKEKKEDADTPKDSTAVEKPKPTWTLSMETKGDGGISDSILISSTYPVDTEMLRKALRLVYKKDTIEVDAKIDTLMPMPGRSRLWLLKAPLSYKQSYTLYADSASVNDILGRPLLEPLKKSFETKAKSEFSSLLVEVLGYGQTPMIGELLNESDKILGVAYSNKNLGEIVFSDLKPGNYYLRVIIDRNGNGRWDPGDYDKNLQPEEVFYLNKKMELLKNWTVKENFDPKSIPLDKQKPLELVRNKPKEVEKRDKNKEREEEMKRRRSGMGSSGGGFDLGGGMGGLRQSF</sequence>
<feature type="compositionally biased region" description="Basic and acidic residues" evidence="2">
    <location>
        <begin position="375"/>
        <end position="392"/>
    </location>
</feature>
<evidence type="ECO:0000259" key="3">
    <source>
        <dbReference type="Pfam" id="PF13205"/>
    </source>
</evidence>
<dbReference type="Proteomes" id="UP000030101">
    <property type="component" value="Unassembled WGS sequence"/>
</dbReference>
<keyword evidence="5" id="KW-1185">Reference proteome</keyword>
<feature type="domain" description="SbsA Ig-like" evidence="3">
    <location>
        <begin position="28"/>
        <end position="127"/>
    </location>
</feature>
<reference evidence="4 5" key="1">
    <citation type="submission" date="2014-08" db="EMBL/GenBank/DDBJ databases">
        <title>Porphyromonas canoris strain:OH2762 Genome sequencing.</title>
        <authorList>
            <person name="Wallis C."/>
            <person name="Deusch O."/>
            <person name="O'Flynn C."/>
            <person name="Davis I."/>
            <person name="Jospin G."/>
            <person name="Darling A.E."/>
            <person name="Coil D.A."/>
            <person name="Alexiev A."/>
            <person name="Horsfall A."/>
            <person name="Kirkwood N."/>
            <person name="Harris S."/>
            <person name="Eisen J.A."/>
        </authorList>
    </citation>
    <scope>NUCLEOTIDE SEQUENCE [LARGE SCALE GENOMIC DNA]</scope>
    <source>
        <strain evidence="5">COT-108 OH2762</strain>
    </source>
</reference>
<feature type="compositionally biased region" description="Gly residues" evidence="2">
    <location>
        <begin position="642"/>
        <end position="661"/>
    </location>
</feature>
<gene>
    <name evidence="4" type="ORF">HQ43_05680</name>
</gene>
<proteinExistence type="predicted"/>
<dbReference type="EMBL" id="JQZV01000013">
    <property type="protein sequence ID" value="KGN91604.1"/>
    <property type="molecule type" value="Genomic_DNA"/>
</dbReference>
<protein>
    <recommendedName>
        <fullName evidence="3">SbsA Ig-like domain-containing protein</fullName>
    </recommendedName>
</protein>
<comment type="caution">
    <text evidence="4">The sequence shown here is derived from an EMBL/GenBank/DDBJ whole genome shotgun (WGS) entry which is preliminary data.</text>
</comment>
<feature type="region of interest" description="Disordered" evidence="2">
    <location>
        <begin position="369"/>
        <end position="392"/>
    </location>
</feature>
<accession>A0ABR4XJG3</accession>
<organism evidence="4 5">
    <name type="scientific">Porphyromonas canoris</name>
    <dbReference type="NCBI Taxonomy" id="36875"/>
    <lineage>
        <taxon>Bacteria</taxon>
        <taxon>Pseudomonadati</taxon>
        <taxon>Bacteroidota</taxon>
        <taxon>Bacteroidia</taxon>
        <taxon>Bacteroidales</taxon>
        <taxon>Porphyromonadaceae</taxon>
        <taxon>Porphyromonas</taxon>
    </lineage>
</organism>
<name>A0ABR4XJG3_9PORP</name>
<feature type="compositionally biased region" description="Basic and acidic residues" evidence="2">
    <location>
        <begin position="614"/>
        <end position="635"/>
    </location>
</feature>
<dbReference type="InterPro" id="IPR032812">
    <property type="entry name" value="SbsA_Ig"/>
</dbReference>
<keyword evidence="1" id="KW-0732">Signal</keyword>
<evidence type="ECO:0000313" key="4">
    <source>
        <dbReference type="EMBL" id="KGN91604.1"/>
    </source>
</evidence>
<evidence type="ECO:0000256" key="2">
    <source>
        <dbReference type="SAM" id="MobiDB-lite"/>
    </source>
</evidence>
<dbReference type="PROSITE" id="PS51257">
    <property type="entry name" value="PROKAR_LIPOPROTEIN"/>
    <property type="match status" value="1"/>
</dbReference>
<evidence type="ECO:0000256" key="1">
    <source>
        <dbReference type="ARBA" id="ARBA00022729"/>
    </source>
</evidence>
<dbReference type="Pfam" id="PF13205">
    <property type="entry name" value="Big_5"/>
    <property type="match status" value="1"/>
</dbReference>